<keyword evidence="3" id="KW-1185">Reference proteome</keyword>
<reference evidence="2 3" key="1">
    <citation type="journal article" date="2017" name="Gigascience">
        <title>Genome sequence of the small brown planthopper, Laodelphax striatellus.</title>
        <authorList>
            <person name="Zhu J."/>
            <person name="Jiang F."/>
            <person name="Wang X."/>
            <person name="Yang P."/>
            <person name="Bao Y."/>
            <person name="Zhao W."/>
            <person name="Wang W."/>
            <person name="Lu H."/>
            <person name="Wang Q."/>
            <person name="Cui N."/>
            <person name="Li J."/>
            <person name="Chen X."/>
            <person name="Luo L."/>
            <person name="Yu J."/>
            <person name="Kang L."/>
            <person name="Cui F."/>
        </authorList>
    </citation>
    <scope>NUCLEOTIDE SEQUENCE [LARGE SCALE GENOMIC DNA]</scope>
    <source>
        <strain evidence="2">Lst14</strain>
    </source>
</reference>
<comment type="caution">
    <text evidence="2">The sequence shown here is derived from an EMBL/GenBank/DDBJ whole genome shotgun (WGS) entry which is preliminary data.</text>
</comment>
<feature type="chain" id="PRO_5019843953" evidence="1">
    <location>
        <begin position="25"/>
        <end position="65"/>
    </location>
</feature>
<gene>
    <name evidence="2" type="ORF">LSTR_LSTR001961</name>
</gene>
<evidence type="ECO:0000313" key="3">
    <source>
        <dbReference type="Proteomes" id="UP000291343"/>
    </source>
</evidence>
<proteinExistence type="predicted"/>
<organism evidence="2 3">
    <name type="scientific">Laodelphax striatellus</name>
    <name type="common">Small brown planthopper</name>
    <name type="synonym">Delphax striatella</name>
    <dbReference type="NCBI Taxonomy" id="195883"/>
    <lineage>
        <taxon>Eukaryota</taxon>
        <taxon>Metazoa</taxon>
        <taxon>Ecdysozoa</taxon>
        <taxon>Arthropoda</taxon>
        <taxon>Hexapoda</taxon>
        <taxon>Insecta</taxon>
        <taxon>Pterygota</taxon>
        <taxon>Neoptera</taxon>
        <taxon>Paraneoptera</taxon>
        <taxon>Hemiptera</taxon>
        <taxon>Auchenorrhyncha</taxon>
        <taxon>Fulgoroidea</taxon>
        <taxon>Delphacidae</taxon>
        <taxon>Criomorphinae</taxon>
        <taxon>Laodelphax</taxon>
    </lineage>
</organism>
<accession>A0A482XHJ5</accession>
<name>A0A482XHJ5_LAOST</name>
<dbReference type="AlphaFoldDB" id="A0A482XHJ5"/>
<keyword evidence="1" id="KW-0732">Signal</keyword>
<sequence length="65" mass="7266">MNFSYLIFAVLSFCMIALSNFVSAEPIGISSKPKVLCKSPPCDMMSPDYAMEGRLRSKRWNTGKV</sequence>
<protein>
    <submittedName>
        <fullName evidence="2">Uncharacterized protein</fullName>
    </submittedName>
</protein>
<dbReference type="InParanoid" id="A0A482XHJ5"/>
<dbReference type="Proteomes" id="UP000291343">
    <property type="component" value="Unassembled WGS sequence"/>
</dbReference>
<dbReference type="EMBL" id="QKKF02010000">
    <property type="protein sequence ID" value="RZF45000.1"/>
    <property type="molecule type" value="Genomic_DNA"/>
</dbReference>
<evidence type="ECO:0000313" key="2">
    <source>
        <dbReference type="EMBL" id="RZF45000.1"/>
    </source>
</evidence>
<feature type="signal peptide" evidence="1">
    <location>
        <begin position="1"/>
        <end position="24"/>
    </location>
</feature>
<evidence type="ECO:0000256" key="1">
    <source>
        <dbReference type="SAM" id="SignalP"/>
    </source>
</evidence>